<feature type="compositionally biased region" description="Basic and acidic residues" evidence="1">
    <location>
        <begin position="23"/>
        <end position="32"/>
    </location>
</feature>
<gene>
    <name evidence="2" type="ORF">EVAR_94080_1</name>
</gene>
<proteinExistence type="predicted"/>
<dbReference type="Proteomes" id="UP000299102">
    <property type="component" value="Unassembled WGS sequence"/>
</dbReference>
<dbReference type="AlphaFoldDB" id="A0A4C1V711"/>
<evidence type="ECO:0000313" key="3">
    <source>
        <dbReference type="Proteomes" id="UP000299102"/>
    </source>
</evidence>
<name>A0A4C1V711_EUMVA</name>
<accession>A0A4C1V711</accession>
<dbReference type="EMBL" id="BGZK01000283">
    <property type="protein sequence ID" value="GBP34067.1"/>
    <property type="molecule type" value="Genomic_DNA"/>
</dbReference>
<keyword evidence="3" id="KW-1185">Reference proteome</keyword>
<sequence length="100" mass="11044">MIDGAPGTDDAPPGARVGRGCRRQFESPLTDKKDQDRKCVNIVNEIGSETAVRFRVQAASAMKVRHRFGTVVVGLPAQRSEQGTLLTEVPLKLRLCLLWR</sequence>
<comment type="caution">
    <text evidence="2">The sequence shown here is derived from an EMBL/GenBank/DDBJ whole genome shotgun (WGS) entry which is preliminary data.</text>
</comment>
<protein>
    <submittedName>
        <fullName evidence="2">Uncharacterized protein</fullName>
    </submittedName>
</protein>
<feature type="region of interest" description="Disordered" evidence="1">
    <location>
        <begin position="1"/>
        <end position="32"/>
    </location>
</feature>
<reference evidence="2 3" key="1">
    <citation type="journal article" date="2019" name="Commun. Biol.">
        <title>The bagworm genome reveals a unique fibroin gene that provides high tensile strength.</title>
        <authorList>
            <person name="Kono N."/>
            <person name="Nakamura H."/>
            <person name="Ohtoshi R."/>
            <person name="Tomita M."/>
            <person name="Numata K."/>
            <person name="Arakawa K."/>
        </authorList>
    </citation>
    <scope>NUCLEOTIDE SEQUENCE [LARGE SCALE GENOMIC DNA]</scope>
</reference>
<evidence type="ECO:0000256" key="1">
    <source>
        <dbReference type="SAM" id="MobiDB-lite"/>
    </source>
</evidence>
<evidence type="ECO:0000313" key="2">
    <source>
        <dbReference type="EMBL" id="GBP34067.1"/>
    </source>
</evidence>
<organism evidence="2 3">
    <name type="scientific">Eumeta variegata</name>
    <name type="common">Bagworm moth</name>
    <name type="synonym">Eumeta japonica</name>
    <dbReference type="NCBI Taxonomy" id="151549"/>
    <lineage>
        <taxon>Eukaryota</taxon>
        <taxon>Metazoa</taxon>
        <taxon>Ecdysozoa</taxon>
        <taxon>Arthropoda</taxon>
        <taxon>Hexapoda</taxon>
        <taxon>Insecta</taxon>
        <taxon>Pterygota</taxon>
        <taxon>Neoptera</taxon>
        <taxon>Endopterygota</taxon>
        <taxon>Lepidoptera</taxon>
        <taxon>Glossata</taxon>
        <taxon>Ditrysia</taxon>
        <taxon>Tineoidea</taxon>
        <taxon>Psychidae</taxon>
        <taxon>Oiketicinae</taxon>
        <taxon>Eumeta</taxon>
    </lineage>
</organism>